<dbReference type="EMBL" id="LR877164">
    <property type="protein sequence ID" value="CAD2221190.1"/>
    <property type="molecule type" value="Genomic_DNA"/>
</dbReference>
<dbReference type="Proteomes" id="UP000515908">
    <property type="component" value="Chromosome 20"/>
</dbReference>
<feature type="chain" id="PRO_5028947234" evidence="2">
    <location>
        <begin position="31"/>
        <end position="203"/>
    </location>
</feature>
<feature type="region of interest" description="Disordered" evidence="1">
    <location>
        <begin position="180"/>
        <end position="203"/>
    </location>
</feature>
<dbReference type="AlphaFoldDB" id="A0A7G2CMX0"/>
<name>A0A7G2CMX0_9TRYP</name>
<proteinExistence type="predicted"/>
<evidence type="ECO:0000256" key="2">
    <source>
        <dbReference type="SAM" id="SignalP"/>
    </source>
</evidence>
<evidence type="ECO:0000256" key="1">
    <source>
        <dbReference type="SAM" id="MobiDB-lite"/>
    </source>
</evidence>
<feature type="compositionally biased region" description="Basic residues" evidence="1">
    <location>
        <begin position="180"/>
        <end position="196"/>
    </location>
</feature>
<gene>
    <name evidence="3" type="ORF">ADEAN_000872100</name>
</gene>
<reference evidence="3 4" key="1">
    <citation type="submission" date="2020-08" db="EMBL/GenBank/DDBJ databases">
        <authorList>
            <person name="Newling K."/>
            <person name="Davey J."/>
            <person name="Forrester S."/>
        </authorList>
    </citation>
    <scope>NUCLEOTIDE SEQUENCE [LARGE SCALE GENOMIC DNA]</scope>
    <source>
        <strain evidence="4">Crithidia deanei Carvalho (ATCC PRA-265)</strain>
    </source>
</reference>
<accession>A0A7G2CMX0</accession>
<protein>
    <submittedName>
        <fullName evidence="3">Uncharacterized protein</fullName>
    </submittedName>
</protein>
<feature type="signal peptide" evidence="2">
    <location>
        <begin position="1"/>
        <end position="30"/>
    </location>
</feature>
<organism evidence="3 4">
    <name type="scientific">Angomonas deanei</name>
    <dbReference type="NCBI Taxonomy" id="59799"/>
    <lineage>
        <taxon>Eukaryota</taxon>
        <taxon>Discoba</taxon>
        <taxon>Euglenozoa</taxon>
        <taxon>Kinetoplastea</taxon>
        <taxon>Metakinetoplastina</taxon>
        <taxon>Trypanosomatida</taxon>
        <taxon>Trypanosomatidae</taxon>
        <taxon>Strigomonadinae</taxon>
        <taxon>Angomonas</taxon>
    </lineage>
</organism>
<evidence type="ECO:0000313" key="3">
    <source>
        <dbReference type="EMBL" id="CAD2221190.1"/>
    </source>
</evidence>
<dbReference type="VEuPathDB" id="TriTrypDB:ADEAN_000872100"/>
<keyword evidence="4" id="KW-1185">Reference proteome</keyword>
<evidence type="ECO:0000313" key="4">
    <source>
        <dbReference type="Proteomes" id="UP000515908"/>
    </source>
</evidence>
<keyword evidence="2" id="KW-0732">Signal</keyword>
<sequence>MSKPCAKHPANHIIVQELALLASLMYFSSASPLAGPAKNNLFAAAERLSASDISFAELSTFNTVPARLQLEPFPRSVAMNRHRSTVHWFKVLQQRHQMRTFTPPVNPGRAVALYAPFRIPPHVPKVAHDPIRYEECGAHLEILRRSLEDYGMQVSLSGMTRRGCPVGKVAEYMVPLPSGRQRRWRRTVRSGKKRTPSARPTSS</sequence>